<keyword evidence="3" id="KW-1185">Reference proteome</keyword>
<dbReference type="PANTHER" id="PTHR45950:SF1">
    <property type="entry name" value="HOMEOBOX-LEUCINE ZIPPER PROTEIN ATHB-15"/>
    <property type="match status" value="1"/>
</dbReference>
<dbReference type="GO" id="GO:0003700">
    <property type="term" value="F:DNA-binding transcription factor activity"/>
    <property type="evidence" value="ECO:0007669"/>
    <property type="project" value="InterPro"/>
</dbReference>
<evidence type="ECO:0000256" key="1">
    <source>
        <dbReference type="SAM" id="MobiDB-lite"/>
    </source>
</evidence>
<dbReference type="Proteomes" id="UP000541444">
    <property type="component" value="Unassembled WGS sequence"/>
</dbReference>
<feature type="region of interest" description="Disordered" evidence="1">
    <location>
        <begin position="1"/>
        <end position="39"/>
    </location>
</feature>
<comment type="caution">
    <text evidence="2">The sequence shown here is derived from an EMBL/GenBank/DDBJ whole genome shotgun (WGS) entry which is preliminary data.</text>
</comment>
<protein>
    <submittedName>
        <fullName evidence="2">Uncharacterized protein</fullName>
    </submittedName>
</protein>
<reference evidence="2 3" key="1">
    <citation type="journal article" date="2020" name="IScience">
        <title>Genome Sequencing of the Endangered Kingdonia uniflora (Circaeasteraceae, Ranunculales) Reveals Potential Mechanisms of Evolutionary Specialization.</title>
        <authorList>
            <person name="Sun Y."/>
            <person name="Deng T."/>
            <person name="Zhang A."/>
            <person name="Moore M.J."/>
            <person name="Landis J.B."/>
            <person name="Lin N."/>
            <person name="Zhang H."/>
            <person name="Zhang X."/>
            <person name="Huang J."/>
            <person name="Zhang X."/>
            <person name="Sun H."/>
            <person name="Wang H."/>
        </authorList>
    </citation>
    <scope>NUCLEOTIDE SEQUENCE [LARGE SCALE GENOMIC DNA]</scope>
    <source>
        <strain evidence="2">TB1705</strain>
        <tissue evidence="2">Leaf</tissue>
    </source>
</reference>
<evidence type="ECO:0000313" key="3">
    <source>
        <dbReference type="Proteomes" id="UP000541444"/>
    </source>
</evidence>
<dbReference type="EMBL" id="JACGCM010002891">
    <property type="protein sequence ID" value="KAF6134083.1"/>
    <property type="molecule type" value="Genomic_DNA"/>
</dbReference>
<feature type="compositionally biased region" description="Basic and acidic residues" evidence="1">
    <location>
        <begin position="10"/>
        <end position="39"/>
    </location>
</feature>
<accession>A0A7J7KUN9</accession>
<name>A0A7J7KUN9_9MAGN</name>
<proteinExistence type="predicted"/>
<dbReference type="OrthoDB" id="1922696at2759"/>
<organism evidence="2 3">
    <name type="scientific">Kingdonia uniflora</name>
    <dbReference type="NCBI Taxonomy" id="39325"/>
    <lineage>
        <taxon>Eukaryota</taxon>
        <taxon>Viridiplantae</taxon>
        <taxon>Streptophyta</taxon>
        <taxon>Embryophyta</taxon>
        <taxon>Tracheophyta</taxon>
        <taxon>Spermatophyta</taxon>
        <taxon>Magnoliopsida</taxon>
        <taxon>Ranunculales</taxon>
        <taxon>Circaeasteraceae</taxon>
        <taxon>Kingdonia</taxon>
    </lineage>
</organism>
<evidence type="ECO:0000313" key="2">
    <source>
        <dbReference type="EMBL" id="KAF6134083.1"/>
    </source>
</evidence>
<gene>
    <name evidence="2" type="ORF">GIB67_035637</name>
</gene>
<dbReference type="InterPro" id="IPR044830">
    <property type="entry name" value="HD-Zip_III"/>
</dbReference>
<sequence>MSCSLAETETEGRETEEEKLKEKIFTNQNRVEEGRETEGRTIYKPKLSRGGKRNRGKKTQNPHTLDLKIPVNCRIVSTGVDIRTAKVWESGFYNYITENVFYTLKRRKIPCRSDYYWASVFKVCSEMGDNSVGTCAKLIFAPIDSTFVDDAPLLPSGFPILPVNFTLDASSPNRTLDLASALEIGPTGNMAAGDNSGNCTSMRSIMTLAFQFAFESHLQENVASMARQYIRSIISSDQRVILALSPSLLNSHSGHRAPASSHESHTLAR</sequence>
<dbReference type="PANTHER" id="PTHR45950">
    <property type="entry name" value="HOMEOBOX-LEUCINE ZIPPER PROTEIN ATHB-14"/>
    <property type="match status" value="1"/>
</dbReference>
<dbReference type="AlphaFoldDB" id="A0A7J7KUN9"/>